<dbReference type="HOGENOM" id="CLU_2997278_0_0_1"/>
<dbReference type="AlphaFoldDB" id="A0A0C3EXG8"/>
<proteinExistence type="predicted"/>
<organism evidence="1 2">
    <name type="scientific">Piloderma croceum (strain F 1598)</name>
    <dbReference type="NCBI Taxonomy" id="765440"/>
    <lineage>
        <taxon>Eukaryota</taxon>
        <taxon>Fungi</taxon>
        <taxon>Dikarya</taxon>
        <taxon>Basidiomycota</taxon>
        <taxon>Agaricomycotina</taxon>
        <taxon>Agaricomycetes</taxon>
        <taxon>Agaricomycetidae</taxon>
        <taxon>Atheliales</taxon>
        <taxon>Atheliaceae</taxon>
        <taxon>Piloderma</taxon>
    </lineage>
</organism>
<gene>
    <name evidence="1" type="ORF">PILCRDRAFT_16097</name>
</gene>
<accession>A0A0C3EXG8</accession>
<protein>
    <submittedName>
        <fullName evidence="1">Uncharacterized protein</fullName>
    </submittedName>
</protein>
<sequence>MPVYLAAITCTSSDRTAKVKFARTRPTCGASVAAVPRPQAMTVSSNITDAQNAIVSP</sequence>
<name>A0A0C3EXG8_PILCF</name>
<dbReference type="Proteomes" id="UP000054166">
    <property type="component" value="Unassembled WGS sequence"/>
</dbReference>
<evidence type="ECO:0000313" key="2">
    <source>
        <dbReference type="Proteomes" id="UP000054166"/>
    </source>
</evidence>
<dbReference type="EMBL" id="KN833129">
    <property type="protein sequence ID" value="KIM72466.1"/>
    <property type="molecule type" value="Genomic_DNA"/>
</dbReference>
<evidence type="ECO:0000313" key="1">
    <source>
        <dbReference type="EMBL" id="KIM72466.1"/>
    </source>
</evidence>
<reference evidence="1 2" key="1">
    <citation type="submission" date="2014-04" db="EMBL/GenBank/DDBJ databases">
        <authorList>
            <consortium name="DOE Joint Genome Institute"/>
            <person name="Kuo A."/>
            <person name="Tarkka M."/>
            <person name="Buscot F."/>
            <person name="Kohler A."/>
            <person name="Nagy L.G."/>
            <person name="Floudas D."/>
            <person name="Copeland A."/>
            <person name="Barry K.W."/>
            <person name="Cichocki N."/>
            <person name="Veneault-Fourrey C."/>
            <person name="LaButti K."/>
            <person name="Lindquist E.A."/>
            <person name="Lipzen A."/>
            <person name="Lundell T."/>
            <person name="Morin E."/>
            <person name="Murat C."/>
            <person name="Sun H."/>
            <person name="Tunlid A."/>
            <person name="Henrissat B."/>
            <person name="Grigoriev I.V."/>
            <person name="Hibbett D.S."/>
            <person name="Martin F."/>
            <person name="Nordberg H.P."/>
            <person name="Cantor M.N."/>
            <person name="Hua S.X."/>
        </authorList>
    </citation>
    <scope>NUCLEOTIDE SEQUENCE [LARGE SCALE GENOMIC DNA]</scope>
    <source>
        <strain evidence="1 2">F 1598</strain>
    </source>
</reference>
<reference evidence="2" key="2">
    <citation type="submission" date="2015-01" db="EMBL/GenBank/DDBJ databases">
        <title>Evolutionary Origins and Diversification of the Mycorrhizal Mutualists.</title>
        <authorList>
            <consortium name="DOE Joint Genome Institute"/>
            <consortium name="Mycorrhizal Genomics Consortium"/>
            <person name="Kohler A."/>
            <person name="Kuo A."/>
            <person name="Nagy L.G."/>
            <person name="Floudas D."/>
            <person name="Copeland A."/>
            <person name="Barry K.W."/>
            <person name="Cichocki N."/>
            <person name="Veneault-Fourrey C."/>
            <person name="LaButti K."/>
            <person name="Lindquist E.A."/>
            <person name="Lipzen A."/>
            <person name="Lundell T."/>
            <person name="Morin E."/>
            <person name="Murat C."/>
            <person name="Riley R."/>
            <person name="Ohm R."/>
            <person name="Sun H."/>
            <person name="Tunlid A."/>
            <person name="Henrissat B."/>
            <person name="Grigoriev I.V."/>
            <person name="Hibbett D.S."/>
            <person name="Martin F."/>
        </authorList>
    </citation>
    <scope>NUCLEOTIDE SEQUENCE [LARGE SCALE GENOMIC DNA]</scope>
    <source>
        <strain evidence="2">F 1598</strain>
    </source>
</reference>
<keyword evidence="2" id="KW-1185">Reference proteome</keyword>
<dbReference type="InParanoid" id="A0A0C3EXG8"/>